<evidence type="ECO:0000313" key="2">
    <source>
        <dbReference type="Proteomes" id="UP001642464"/>
    </source>
</evidence>
<gene>
    <name evidence="1" type="ORF">SCF082_LOCUS36533</name>
</gene>
<organism evidence="1 2">
    <name type="scientific">Durusdinium trenchii</name>
    <dbReference type="NCBI Taxonomy" id="1381693"/>
    <lineage>
        <taxon>Eukaryota</taxon>
        <taxon>Sar</taxon>
        <taxon>Alveolata</taxon>
        <taxon>Dinophyceae</taxon>
        <taxon>Suessiales</taxon>
        <taxon>Symbiodiniaceae</taxon>
        <taxon>Durusdinium</taxon>
    </lineage>
</organism>
<feature type="non-terminal residue" evidence="1">
    <location>
        <position position="216"/>
    </location>
</feature>
<comment type="caution">
    <text evidence="1">The sequence shown here is derived from an EMBL/GenBank/DDBJ whole genome shotgun (WGS) entry which is preliminary data.</text>
</comment>
<accession>A0ABP0PH49</accession>
<sequence>FGHDWERRIPLKEICPKSGELLGQLQDFVKQQFGGPLCLVPEGEHQTREGLTRLWQVRGFKASEEEVRSLLGFLDFDGPGVAGEDLTFLEADFTQRRLMAQKLRQKRQEQQQEILAKAFSEETFDVPSTHRLAIRPWHASSFEKLPRVLNQRQHRWKQQQRRRNRRAKELFLTHLKDMSGNVVRAWRMKLDPENRSSLDEAALRRYCSKALTDFSL</sequence>
<evidence type="ECO:0000313" key="1">
    <source>
        <dbReference type="EMBL" id="CAK9075355.1"/>
    </source>
</evidence>
<dbReference type="EMBL" id="CAXAMM010036113">
    <property type="protein sequence ID" value="CAK9075355.1"/>
    <property type="molecule type" value="Genomic_DNA"/>
</dbReference>
<reference evidence="1 2" key="1">
    <citation type="submission" date="2024-02" db="EMBL/GenBank/DDBJ databases">
        <authorList>
            <person name="Chen Y."/>
            <person name="Shah S."/>
            <person name="Dougan E. K."/>
            <person name="Thang M."/>
            <person name="Chan C."/>
        </authorList>
    </citation>
    <scope>NUCLEOTIDE SEQUENCE [LARGE SCALE GENOMIC DNA]</scope>
</reference>
<dbReference type="Proteomes" id="UP001642464">
    <property type="component" value="Unassembled WGS sequence"/>
</dbReference>
<feature type="non-terminal residue" evidence="1">
    <location>
        <position position="1"/>
    </location>
</feature>
<proteinExistence type="predicted"/>
<protein>
    <submittedName>
        <fullName evidence="1">Uncharacterized protein</fullName>
    </submittedName>
</protein>
<name>A0ABP0PH49_9DINO</name>
<keyword evidence="2" id="KW-1185">Reference proteome</keyword>